<sequence>MKKLTSSPSTPYCYEPVLPAVDELEPPFVSDEVRPFPGATLGLGIRQTRPWMTVNIPRWILFGLGDIYKFYMGSDRFAIASDEVRYEDLDKAKVQLVIPPELIPEGLTYPCFCEVIRSGSGTPNTSPRQTWFVKRTRPGGVSKDPGLPYHTELVLHLPPDLVGGVLDPERAKEGVEMTISPYPNITAGDTVQVYWNGRPVQLTIDDEHVAGLKPIVVLIPESIITLGGSGEVTIRFRLYDKVFNFSGEIQQWSQAVTLDTDLTHGLLEAPHFVVNGNSVRELNLDIHGDTDFEVEVVIPRRLPNGSLTPAGALIVVTLTGADAQDLPFYKTLPAFPARIGLSASTWVDRKDLEAVINGHMQIEYTLTTSTGVFLAASRRLNITVFGTKNSMPPMHIEQDEGGNIDPEHPFIKVIFPRYTPYDRNYNVTLRMEAIRPGGGLVFYEETLLAGAEPPPERYRIVHKEDFDRFVGLGPVRVLYLVDNGMMRIMVPGIQAIRKSDELVVTFGPRYAELPAPQMQYVDAFNNLDPDRIKGGLVQITLSFTRTFPGDIFKWTLLGANSNGSDSGEILLNSGTAGKPVVFTLDRALFDANLNREIRLSYSRVPVTGGNPQYSEVLVVTVGQALDLLRPEVLQAQRYPDQVPPEAVLRGATIAVTYPQMLPSHRIRACWTGIPEIGTYCDTKDGNTSRTVHFEVPPEVIGANLNEYGRYIDVQYFVVLGTHQTPSPVLSLYVLPPVLPLPYLEGHTSSVLDVSTLIGTERAMVDRWSFINRNQRMWFELHGTYANDAPFFFALYNGDLVTYNGEQIGIRPQAPVSELRQLKDGSQLLMRFGVTFDQTVYDTNALWFPERRYTVQAIPAEFPVPRLVQATGSGTAVTLTALSAQYGATVEVPYSPMYTSDIITLEVRGTDGPGSAELGPKTGEIDGTVNFDLSAALIAANIGNRDTTFTVKYTVLRTGQLRSSVVLTVTLKAIPLAELSKTVIRIDEAANGVLNVDELIGDATARLGTWPFIARDQPVWLRLLGNKPDGTAHNLTLLNGAQGDRVSDGWLNQGYQLLTVLNTYLRDLGNGTRLSMQFKVALNHSTDEWKALEFPVVTYSILSLLISDKTPFTGGFMNGWISQYPKEKSIQREADGNYYLRHGPLTGDGVRIYKIYTPVDYGYYRVRFKYRINKFASIGGPTSMFIHLANLTRNIIVPNLNTWNYVDEYLGYWKGGNFQASIAVMNPTTGGIYDIDDVWIQQRHFPG</sequence>
<gene>
    <name evidence="1" type="ORF">F1720_00865</name>
    <name evidence="2" type="ORF">SAMN04490181_1724</name>
</gene>
<protein>
    <submittedName>
        <fullName evidence="1">Uncharacterized protein</fullName>
    </submittedName>
</protein>
<dbReference type="Proteomes" id="UP000199620">
    <property type="component" value="Chromosome I"/>
</dbReference>
<reference evidence="2 3" key="1">
    <citation type="submission" date="2016-10" db="EMBL/GenBank/DDBJ databases">
        <authorList>
            <person name="Varghese N."/>
            <person name="Submissions S."/>
        </authorList>
    </citation>
    <scope>NUCLEOTIDE SEQUENCE [LARGE SCALE GENOMIC DNA]</scope>
    <source>
        <strain evidence="2 3">BS2771</strain>
    </source>
</reference>
<evidence type="ECO:0000313" key="4">
    <source>
        <dbReference type="Proteomes" id="UP000325296"/>
    </source>
</evidence>
<keyword evidence="3" id="KW-1185">Reference proteome</keyword>
<dbReference type="OrthoDB" id="6845417at2"/>
<dbReference type="EMBL" id="LT629800">
    <property type="protein sequence ID" value="SDU93080.1"/>
    <property type="molecule type" value="Genomic_DNA"/>
</dbReference>
<dbReference type="Proteomes" id="UP000325296">
    <property type="component" value="Unassembled WGS sequence"/>
</dbReference>
<proteinExistence type="predicted"/>
<organism evidence="1 4">
    <name type="scientific">Pseudomonas brenneri</name>
    <dbReference type="NCBI Taxonomy" id="129817"/>
    <lineage>
        <taxon>Bacteria</taxon>
        <taxon>Pseudomonadati</taxon>
        <taxon>Pseudomonadota</taxon>
        <taxon>Gammaproteobacteria</taxon>
        <taxon>Pseudomonadales</taxon>
        <taxon>Pseudomonadaceae</taxon>
        <taxon>Pseudomonas</taxon>
    </lineage>
</organism>
<dbReference type="EMBL" id="VUOL01000001">
    <property type="protein sequence ID" value="KAA2233612.1"/>
    <property type="molecule type" value="Genomic_DNA"/>
</dbReference>
<dbReference type="RefSeq" id="WP_146552172.1">
    <property type="nucleotide sequence ID" value="NZ_BMNU01000001.1"/>
</dbReference>
<evidence type="ECO:0000313" key="2">
    <source>
        <dbReference type="EMBL" id="SDU93080.1"/>
    </source>
</evidence>
<evidence type="ECO:0000313" key="1">
    <source>
        <dbReference type="EMBL" id="KAA2233612.1"/>
    </source>
</evidence>
<dbReference type="AlphaFoldDB" id="A0A5B2V576"/>
<reference evidence="1 4" key="2">
    <citation type="submission" date="2019-09" db="EMBL/GenBank/DDBJ databases">
        <title>Draft genome sequence of Pseudomonas brenneri CCUG 51514(T).</title>
        <authorList>
            <person name="Tunovic T."/>
            <person name="Pineiro-Iglesias B."/>
            <person name="Unosson C."/>
            <person name="Inganas E."/>
            <person name="Ohlen M."/>
            <person name="Cardew S."/>
            <person name="Jensie-Markopoulos S."/>
            <person name="Salva-Serra F."/>
            <person name="Jaen-Luchoro D."/>
            <person name="Svensson-Stadler L."/>
            <person name="Chun J."/>
            <person name="Moore E."/>
        </authorList>
    </citation>
    <scope>NUCLEOTIDE SEQUENCE [LARGE SCALE GENOMIC DNA]</scope>
    <source>
        <strain evidence="1 4">CCUG 51514</strain>
    </source>
</reference>
<accession>A0A5B2V576</accession>
<evidence type="ECO:0000313" key="3">
    <source>
        <dbReference type="Proteomes" id="UP000199620"/>
    </source>
</evidence>
<name>A0A5B2V576_9PSED</name>